<evidence type="ECO:0000313" key="5">
    <source>
        <dbReference type="EMBL" id="AZF67602.1"/>
    </source>
</evidence>
<dbReference type="Proteomes" id="UP000594632">
    <property type="component" value="Chromosome"/>
</dbReference>
<evidence type="ECO:0000313" key="6">
    <source>
        <dbReference type="EMBL" id="AZF70222.1"/>
    </source>
</evidence>
<evidence type="ECO:0000313" key="23">
    <source>
        <dbReference type="Proteomes" id="UP000594632"/>
    </source>
</evidence>
<evidence type="ECO:0000313" key="12">
    <source>
        <dbReference type="EMBL" id="QPG50095.1"/>
    </source>
</evidence>
<dbReference type="Proteomes" id="UP000033106">
    <property type="component" value="Chromosome"/>
</dbReference>
<name>A0A3G8DDK7_SACSO</name>
<dbReference type="Proteomes" id="UP000273194">
    <property type="component" value="Chromosome"/>
</dbReference>
<dbReference type="EMBL" id="CP033235">
    <property type="protein sequence ID" value="AZF67602.1"/>
    <property type="molecule type" value="Genomic_DNA"/>
</dbReference>
<organism evidence="5 18">
    <name type="scientific">Saccharolobus solfataricus</name>
    <name type="common">Sulfolobus solfataricus</name>
    <dbReference type="NCBI Taxonomy" id="2287"/>
    <lineage>
        <taxon>Archaea</taxon>
        <taxon>Thermoproteota</taxon>
        <taxon>Thermoprotei</taxon>
        <taxon>Sulfolobales</taxon>
        <taxon>Sulfolobaceae</taxon>
        <taxon>Saccharolobus</taxon>
    </lineage>
</organism>
<dbReference type="Proteomes" id="UP000033057">
    <property type="component" value="Chromosome"/>
</dbReference>
<dbReference type="AlphaFoldDB" id="A0A3G8DDK7"/>
<dbReference type="Proteomes" id="UP000273443">
    <property type="component" value="Chromosome"/>
</dbReference>
<dbReference type="EMBL" id="CP011056">
    <property type="protein sequence ID" value="AYN75744.1"/>
    <property type="molecule type" value="Genomic_DNA"/>
</dbReference>
<dbReference type="EMBL" id="CP011055">
    <property type="protein sequence ID" value="AYN75580.1"/>
    <property type="molecule type" value="Genomic_DNA"/>
</dbReference>
<dbReference type="Proteomes" id="UP000033085">
    <property type="component" value="Chromosome"/>
</dbReference>
<dbReference type="EMBL" id="CP033236">
    <property type="protein sequence ID" value="AZF70222.1"/>
    <property type="molecule type" value="Genomic_DNA"/>
</dbReference>
<dbReference type="EMBL" id="CP033238">
    <property type="protein sequence ID" value="AZF75466.1"/>
    <property type="molecule type" value="Genomic_DNA"/>
</dbReference>
<reference evidence="2" key="3">
    <citation type="submission" date="2018-10" db="EMBL/GenBank/DDBJ databases">
        <authorList>
            <person name="McCarthy S."/>
            <person name="Gradnigo J."/>
            <person name="Johnson T."/>
            <person name="Payne S."/>
            <person name="Lipzen A."/>
            <person name="Schackwitz W."/>
            <person name="Martin J."/>
            <person name="Moriyama E."/>
            <person name="Blum P."/>
        </authorList>
    </citation>
    <scope>NUCLEOTIDE SEQUENCE</scope>
    <source>
        <strain evidence="2">SARC-B</strain>
        <strain evidence="3">SARC-C</strain>
        <strain evidence="4">SULA</strain>
    </source>
</reference>
<evidence type="ECO:0000313" key="3">
    <source>
        <dbReference type="EMBL" id="AYN75744.1"/>
    </source>
</evidence>
<dbReference type="EMBL" id="CP050869">
    <property type="protein sequence ID" value="QPG50095.1"/>
    <property type="molecule type" value="Genomic_DNA"/>
</dbReference>
<dbReference type="Proteomes" id="UP000267993">
    <property type="component" value="Chromosome"/>
</dbReference>
<dbReference type="Proteomes" id="UP000278715">
    <property type="component" value="Chromosome"/>
</dbReference>
<evidence type="ECO:0000259" key="1">
    <source>
        <dbReference type="Pfam" id="PF14210"/>
    </source>
</evidence>
<sequence>MIIQSFPHQNSIYQIGHKLASMINYKEKVAKVLVSTLLTNRKQDKNYYFQ</sequence>
<evidence type="ECO:0000313" key="18">
    <source>
        <dbReference type="Proteomes" id="UP000273194"/>
    </source>
</evidence>
<reference evidence="13 14" key="1">
    <citation type="journal article" date="2015" name="Genome Announc.">
        <title>Complete Genome Sequence of Sulfolobus solfataricus Strain 98/2 and Evolved Derivatives.</title>
        <authorList>
            <person name="McCarthy S."/>
            <person name="Gradnigo J."/>
            <person name="Johnson T."/>
            <person name="Payne S."/>
            <person name="Lipzen A."/>
            <person name="Martin J."/>
            <person name="Schackwitz W."/>
            <person name="Moriyama E."/>
            <person name="Blum P."/>
        </authorList>
    </citation>
    <scope>NUCLEOTIDE SEQUENCE [LARGE SCALE GENOMIC DNA]</scope>
    <source>
        <strain evidence="13">98/2 SULC</strain>
        <strain evidence="2">SARC-B</strain>
        <strain evidence="3">SARC-C</strain>
        <strain evidence="4 15">SULA</strain>
        <strain evidence="14">SULB</strain>
    </source>
</reference>
<proteinExistence type="predicted"/>
<dbReference type="EMBL" id="CP033239">
    <property type="protein sequence ID" value="AZF78074.1"/>
    <property type="molecule type" value="Genomic_DNA"/>
</dbReference>
<dbReference type="RefSeq" id="WP_014511450.1">
    <property type="nucleotide sequence ID" value="NZ_CP011055.2"/>
</dbReference>
<dbReference type="KEGG" id="ssoa:SULA_03080"/>
<evidence type="ECO:0000313" key="4">
    <source>
        <dbReference type="EMBL" id="AYP18579.1"/>
    </source>
</evidence>
<dbReference type="KEGG" id="ssol:SULB_03075"/>
<dbReference type="EMBL" id="CP033240">
    <property type="protein sequence ID" value="AZF80679.1"/>
    <property type="molecule type" value="Genomic_DNA"/>
</dbReference>
<dbReference type="Proteomes" id="UP000282269">
    <property type="component" value="Chromosome"/>
</dbReference>
<dbReference type="KEGG" id="ssof:SULC_03080"/>
<evidence type="ECO:0000313" key="7">
    <source>
        <dbReference type="EMBL" id="AZF72842.1"/>
    </source>
</evidence>
<evidence type="ECO:0000313" key="11">
    <source>
        <dbReference type="EMBL" id="AZF83286.1"/>
    </source>
</evidence>
<evidence type="ECO:0000313" key="22">
    <source>
        <dbReference type="Proteomes" id="UP000282269"/>
    </source>
</evidence>
<evidence type="ECO:0000313" key="14">
    <source>
        <dbReference type="Proteomes" id="UP000033085"/>
    </source>
</evidence>
<evidence type="ECO:0000313" key="9">
    <source>
        <dbReference type="EMBL" id="AZF78074.1"/>
    </source>
</evidence>
<dbReference type="EMBL" id="CP011057">
    <property type="protein sequence ID" value="AYP18579.1"/>
    <property type="molecule type" value="Genomic_DNA"/>
</dbReference>
<dbReference type="Pfam" id="PF14210">
    <property type="entry name" value="DUF4322"/>
    <property type="match status" value="1"/>
</dbReference>
<reference evidence="12 23" key="4">
    <citation type="journal article" date="2020" name="Nat. Commun.">
        <title>The structures of two archaeal type IV pili illuminate evolutionary relationships.</title>
        <authorList>
            <person name="Wang F."/>
            <person name="Baquero D.P."/>
            <person name="Su Z."/>
            <person name="Beltran L.C."/>
            <person name="Prangishvili D."/>
            <person name="Krupovic M."/>
            <person name="Egelman E.H."/>
        </authorList>
    </citation>
    <scope>NUCLEOTIDE SEQUENCE [LARGE SCALE GENOMIC DNA]</scope>
    <source>
        <strain evidence="12 23">POZ149</strain>
    </source>
</reference>
<evidence type="ECO:0000313" key="21">
    <source>
        <dbReference type="Proteomes" id="UP000278715"/>
    </source>
</evidence>
<evidence type="ECO:0000313" key="16">
    <source>
        <dbReference type="Proteomes" id="UP000267993"/>
    </source>
</evidence>
<dbReference type="Proteomes" id="UP000275843">
    <property type="component" value="Chromosome"/>
</dbReference>
<evidence type="ECO:0000313" key="13">
    <source>
        <dbReference type="Proteomes" id="UP000033057"/>
    </source>
</evidence>
<dbReference type="EMBL" id="CP033237">
    <property type="protein sequence ID" value="AZF72842.1"/>
    <property type="molecule type" value="Genomic_DNA"/>
</dbReference>
<protein>
    <submittedName>
        <fullName evidence="5">DUF4322 domain-containing protein</fullName>
    </submittedName>
</protein>
<feature type="domain" description="DUF4322" evidence="1">
    <location>
        <begin position="2"/>
        <end position="41"/>
    </location>
</feature>
<accession>A0A3G8DDK7</accession>
<evidence type="ECO:0000313" key="15">
    <source>
        <dbReference type="Proteomes" id="UP000033106"/>
    </source>
</evidence>
<evidence type="ECO:0000313" key="8">
    <source>
        <dbReference type="EMBL" id="AZF75466.1"/>
    </source>
</evidence>
<evidence type="ECO:0000313" key="10">
    <source>
        <dbReference type="EMBL" id="AZF80679.1"/>
    </source>
</evidence>
<gene>
    <name evidence="12" type="ORF">HFC64_09960</name>
    <name evidence="4" type="ORF">SULA_03080</name>
    <name evidence="2" type="ORF">SULB_03075</name>
    <name evidence="3" type="ORF">SULC_03080</name>
    <name evidence="5" type="ORF">SULG_03690</name>
    <name evidence="6" type="ORF">SULH_03690</name>
    <name evidence="7" type="ORF">SULI_03690</name>
    <name evidence="8" type="ORF">SULM_03690</name>
    <name evidence="9" type="ORF">SULN_03690</name>
    <name evidence="10" type="ORF">SULO_03700</name>
    <name evidence="11" type="ORF">SULZ_03735</name>
</gene>
<evidence type="ECO:0000313" key="2">
    <source>
        <dbReference type="EMBL" id="AYN75580.1"/>
    </source>
</evidence>
<dbReference type="InterPro" id="IPR025471">
    <property type="entry name" value="DUF4322"/>
</dbReference>
<evidence type="ECO:0000313" key="19">
    <source>
        <dbReference type="Proteomes" id="UP000273443"/>
    </source>
</evidence>
<dbReference type="EMBL" id="CP033241">
    <property type="protein sequence ID" value="AZF83286.1"/>
    <property type="molecule type" value="Genomic_DNA"/>
</dbReference>
<evidence type="ECO:0000313" key="17">
    <source>
        <dbReference type="Proteomes" id="UP000269431"/>
    </source>
</evidence>
<dbReference type="Proteomes" id="UP000269431">
    <property type="component" value="Chromosome"/>
</dbReference>
<evidence type="ECO:0000313" key="20">
    <source>
        <dbReference type="Proteomes" id="UP000275843"/>
    </source>
</evidence>
<dbReference type="GeneID" id="99864064"/>
<reference evidence="16 17" key="2">
    <citation type="journal article" date="2018" name="Proc. Natl. Acad. Sci. U.S.A.">
        <title>Nonmutational mechanism of inheritance in the Archaeon Sulfolobus solfataricus.</title>
        <authorList>
            <person name="Payne S."/>
            <person name="McCarthy S."/>
            <person name="Johnson T."/>
            <person name="North E."/>
            <person name="Blum P."/>
        </authorList>
    </citation>
    <scope>NUCLEOTIDE SEQUENCE [LARGE SCALE GENOMIC DNA]</scope>
    <source>
        <strain evidence="6 16">SARC-H</strain>
        <strain evidence="7 20">SARC-I</strain>
        <strain evidence="9 21">SARC-N</strain>
        <strain evidence="10 22">SARC-O</strain>
        <strain evidence="11 17">SUL120</strain>
        <strain evidence="5 18">SULG</strain>
        <strain evidence="8 19">SULM</strain>
    </source>
</reference>